<keyword evidence="3" id="KW-0808">Transferase</keyword>
<dbReference type="Gene3D" id="1.10.10.1330">
    <property type="entry name" value="RNA polymerase sigma-54 factor, core-binding domain"/>
    <property type="match status" value="1"/>
</dbReference>
<dbReference type="Proteomes" id="UP000838821">
    <property type="component" value="Unassembled WGS sequence"/>
</dbReference>
<dbReference type="PANTHER" id="PTHR32248:SF4">
    <property type="entry name" value="RNA POLYMERASE SIGMA-54 FACTOR"/>
    <property type="match status" value="1"/>
</dbReference>
<evidence type="ECO:0000256" key="2">
    <source>
        <dbReference type="ARBA" id="ARBA00022478"/>
    </source>
</evidence>
<dbReference type="PROSITE" id="PS00717">
    <property type="entry name" value="SIGMA54_1"/>
    <property type="match status" value="1"/>
</dbReference>
<dbReference type="Pfam" id="PF00309">
    <property type="entry name" value="Sigma54_AID"/>
    <property type="match status" value="1"/>
</dbReference>
<protein>
    <submittedName>
        <fullName evidence="11">RNA polymerase sigma-54 factor</fullName>
    </submittedName>
</protein>
<evidence type="ECO:0000256" key="7">
    <source>
        <dbReference type="ARBA" id="ARBA00023125"/>
    </source>
</evidence>
<keyword evidence="12" id="KW-1185">Reference proteome</keyword>
<keyword evidence="8" id="KW-0804">Transcription</keyword>
<evidence type="ECO:0000256" key="3">
    <source>
        <dbReference type="ARBA" id="ARBA00022679"/>
    </source>
</evidence>
<dbReference type="PROSITE" id="PS00718">
    <property type="entry name" value="SIGMA54_2"/>
    <property type="match status" value="1"/>
</dbReference>
<dbReference type="Pfam" id="PF04552">
    <property type="entry name" value="Sigma54_DBD"/>
    <property type="match status" value="1"/>
</dbReference>
<organism evidence="11 12">
    <name type="scientific">Paenibacillus allorhizoplanae</name>
    <dbReference type="NCBI Taxonomy" id="2905648"/>
    <lineage>
        <taxon>Bacteria</taxon>
        <taxon>Bacillati</taxon>
        <taxon>Bacillota</taxon>
        <taxon>Bacilli</taxon>
        <taxon>Bacillales</taxon>
        <taxon>Paenibacillaceae</taxon>
        <taxon>Paenibacillus</taxon>
    </lineage>
</organism>
<dbReference type="Gene3D" id="1.10.10.60">
    <property type="entry name" value="Homeodomain-like"/>
    <property type="match status" value="1"/>
</dbReference>
<gene>
    <name evidence="11" type="primary">rpoN_1</name>
    <name evidence="11" type="ORF">PAECIP111891_00540</name>
</gene>
<evidence type="ECO:0000313" key="12">
    <source>
        <dbReference type="Proteomes" id="UP000838821"/>
    </source>
</evidence>
<dbReference type="InterPro" id="IPR007046">
    <property type="entry name" value="RNA_pol_sigma_54_core-bd"/>
</dbReference>
<name>A0ABM9BWH4_9BACL</name>
<feature type="domain" description="RNA polymerase sigma factor 54 core-binding" evidence="10">
    <location>
        <begin position="84"/>
        <end position="269"/>
    </location>
</feature>
<dbReference type="EMBL" id="CAKMMW010000002">
    <property type="protein sequence ID" value="CAH1194866.1"/>
    <property type="molecule type" value="Genomic_DNA"/>
</dbReference>
<comment type="caution">
    <text evidence="11">The sequence shown here is derived from an EMBL/GenBank/DDBJ whole genome shotgun (WGS) entry which is preliminary data.</text>
</comment>
<dbReference type="NCBIfam" id="TIGR02395">
    <property type="entry name" value="rpoN_sigma"/>
    <property type="match status" value="1"/>
</dbReference>
<keyword evidence="4" id="KW-0548">Nucleotidyltransferase</keyword>
<dbReference type="PROSITE" id="PS50044">
    <property type="entry name" value="SIGMA54_3"/>
    <property type="match status" value="1"/>
</dbReference>
<comment type="similarity">
    <text evidence="1">Belongs to the sigma-54 factor family.</text>
</comment>
<feature type="domain" description="RNA polymerase sigma factor 54 DNA-binding" evidence="9">
    <location>
        <begin position="284"/>
        <end position="442"/>
    </location>
</feature>
<dbReference type="InterPro" id="IPR007634">
    <property type="entry name" value="RNA_pol_sigma_54_DNA-bd"/>
</dbReference>
<dbReference type="Pfam" id="PF04963">
    <property type="entry name" value="Sigma54_CBD"/>
    <property type="match status" value="1"/>
</dbReference>
<proteinExistence type="inferred from homology"/>
<dbReference type="InterPro" id="IPR000394">
    <property type="entry name" value="RNA_pol_sigma_54"/>
</dbReference>
<keyword evidence="7" id="KW-0238">DNA-binding</keyword>
<evidence type="ECO:0000256" key="1">
    <source>
        <dbReference type="ARBA" id="ARBA00008798"/>
    </source>
</evidence>
<evidence type="ECO:0000259" key="9">
    <source>
        <dbReference type="Pfam" id="PF04552"/>
    </source>
</evidence>
<evidence type="ECO:0000256" key="8">
    <source>
        <dbReference type="ARBA" id="ARBA00023163"/>
    </source>
</evidence>
<evidence type="ECO:0000256" key="6">
    <source>
        <dbReference type="ARBA" id="ARBA00023082"/>
    </source>
</evidence>
<keyword evidence="2" id="KW-0240">DNA-directed RNA polymerase</keyword>
<dbReference type="InterPro" id="IPR038709">
    <property type="entry name" value="RpoN_core-bd_sf"/>
</dbReference>
<dbReference type="PANTHER" id="PTHR32248">
    <property type="entry name" value="RNA POLYMERASE SIGMA-54 FACTOR"/>
    <property type="match status" value="1"/>
</dbReference>
<dbReference type="PIRSF" id="PIRSF000774">
    <property type="entry name" value="RpoN"/>
    <property type="match status" value="1"/>
</dbReference>
<reference evidence="11" key="1">
    <citation type="submission" date="2022-01" db="EMBL/GenBank/DDBJ databases">
        <authorList>
            <person name="Criscuolo A."/>
        </authorList>
    </citation>
    <scope>NUCLEOTIDE SEQUENCE</scope>
    <source>
        <strain evidence="11">CIP111891</strain>
    </source>
</reference>
<evidence type="ECO:0000259" key="10">
    <source>
        <dbReference type="Pfam" id="PF04963"/>
    </source>
</evidence>
<keyword evidence="5" id="KW-0805">Transcription regulation</keyword>
<evidence type="ECO:0000256" key="5">
    <source>
        <dbReference type="ARBA" id="ARBA00023015"/>
    </source>
</evidence>
<keyword evidence="6" id="KW-0731">Sigma factor</keyword>
<accession>A0ABM9BWH4</accession>
<evidence type="ECO:0000256" key="4">
    <source>
        <dbReference type="ARBA" id="ARBA00022695"/>
    </source>
</evidence>
<evidence type="ECO:0000313" key="11">
    <source>
        <dbReference type="EMBL" id="CAH1194866.1"/>
    </source>
</evidence>
<dbReference type="PRINTS" id="PR00045">
    <property type="entry name" value="SIGMA54FCT"/>
</dbReference>
<sequence length="443" mass="50501">MHMRPGYGMFQQQTTKMQITPQLRKAITILKLSTPELLEVIQQEVTENPVLEIAENKRDPYNLTPTFFRGAKRTDPNNDPFLYIASNEVSLEKHLKEQLGFIQKIPPLIRHTVSFMIGNLDHNGFLRSTLPEISEVCKIDLAQVERALRILQSLEPRGIGARDLRECLLLQVQSLADSFPLVSLLIKKHLNDIANYHIHKLTTLLHVSTQEIQAAIDVIKGLNPRPGAAFHIETVHYIIPEVSIEKAGEQLVVLLHQAASSGLSVSGYYERMASEHSDNNELSKFLSGKLHAAKFFLKCLEQRRRTIFRVTQAIVEEQSDFFWHGNAHLKPMTLKQIAVKLGVHESTVSRATVGKYAQTPWGIYELKYFFPSGLQMDIGESASSEHVKSRIKTWISEENPRKPYSDQKLSDFMKKEGISISRRTITKYREELGISSSVRRKRI</sequence>